<dbReference type="Pfam" id="PF00990">
    <property type="entry name" value="GGDEF"/>
    <property type="match status" value="1"/>
</dbReference>
<reference evidence="6 7" key="1">
    <citation type="submission" date="2018-06" db="EMBL/GenBank/DDBJ databases">
        <title>Marinomonas sp. YLB-05 draft genome sequence.</title>
        <authorList>
            <person name="Yu L."/>
            <person name="Tang X."/>
        </authorList>
    </citation>
    <scope>NUCLEOTIDE SEQUENCE [LARGE SCALE GENOMIC DNA]</scope>
    <source>
        <strain evidence="6 7">YLB-05</strain>
    </source>
</reference>
<evidence type="ECO:0000256" key="3">
    <source>
        <dbReference type="ARBA" id="ARBA00034247"/>
    </source>
</evidence>
<keyword evidence="4" id="KW-1133">Transmembrane helix</keyword>
<dbReference type="InterPro" id="IPR029787">
    <property type="entry name" value="Nucleotide_cyclase"/>
</dbReference>
<dbReference type="EMBL" id="QKRA01000010">
    <property type="protein sequence ID" value="RDL43087.1"/>
    <property type="molecule type" value="Genomic_DNA"/>
</dbReference>
<dbReference type="EC" id="2.7.7.65" evidence="2"/>
<dbReference type="GO" id="GO:1902201">
    <property type="term" value="P:negative regulation of bacterial-type flagellum-dependent cell motility"/>
    <property type="evidence" value="ECO:0007669"/>
    <property type="project" value="TreeGrafter"/>
</dbReference>
<dbReference type="CDD" id="cd01949">
    <property type="entry name" value="GGDEF"/>
    <property type="match status" value="1"/>
</dbReference>
<feature type="transmembrane region" description="Helical" evidence="4">
    <location>
        <begin position="50"/>
        <end position="69"/>
    </location>
</feature>
<gene>
    <name evidence="6" type="ORF">DN730_16455</name>
</gene>
<feature type="domain" description="GGDEF" evidence="5">
    <location>
        <begin position="227"/>
        <end position="356"/>
    </location>
</feature>
<comment type="caution">
    <text evidence="6">The sequence shown here is derived from an EMBL/GenBank/DDBJ whole genome shotgun (WGS) entry which is preliminary data.</text>
</comment>
<name>A0A370U5M6_9GAMM</name>
<dbReference type="OrthoDB" id="9803824at2"/>
<dbReference type="NCBIfam" id="TIGR00254">
    <property type="entry name" value="GGDEF"/>
    <property type="match status" value="1"/>
</dbReference>
<dbReference type="GO" id="GO:0052621">
    <property type="term" value="F:diguanylate cyclase activity"/>
    <property type="evidence" value="ECO:0007669"/>
    <property type="project" value="UniProtKB-EC"/>
</dbReference>
<dbReference type="GO" id="GO:0043709">
    <property type="term" value="P:cell adhesion involved in single-species biofilm formation"/>
    <property type="evidence" value="ECO:0007669"/>
    <property type="project" value="TreeGrafter"/>
</dbReference>
<dbReference type="SMART" id="SM00267">
    <property type="entry name" value="GGDEF"/>
    <property type="match status" value="1"/>
</dbReference>
<dbReference type="InterPro" id="IPR043128">
    <property type="entry name" value="Rev_trsase/Diguanyl_cyclase"/>
</dbReference>
<keyword evidence="7" id="KW-1185">Reference proteome</keyword>
<evidence type="ECO:0000313" key="6">
    <source>
        <dbReference type="EMBL" id="RDL43087.1"/>
    </source>
</evidence>
<dbReference type="AlphaFoldDB" id="A0A370U5M6"/>
<comment type="catalytic activity">
    <reaction evidence="3">
        <text>2 GTP = 3',3'-c-di-GMP + 2 diphosphate</text>
        <dbReference type="Rhea" id="RHEA:24898"/>
        <dbReference type="ChEBI" id="CHEBI:33019"/>
        <dbReference type="ChEBI" id="CHEBI:37565"/>
        <dbReference type="ChEBI" id="CHEBI:58805"/>
        <dbReference type="EC" id="2.7.7.65"/>
    </reaction>
</comment>
<feature type="transmembrane region" description="Helical" evidence="4">
    <location>
        <begin position="155"/>
        <end position="177"/>
    </location>
</feature>
<feature type="transmembrane region" description="Helical" evidence="4">
    <location>
        <begin position="76"/>
        <end position="97"/>
    </location>
</feature>
<accession>A0A370U5M6</accession>
<feature type="transmembrane region" description="Helical" evidence="4">
    <location>
        <begin position="20"/>
        <end position="38"/>
    </location>
</feature>
<keyword evidence="4" id="KW-0472">Membrane</keyword>
<sequence>MADHFHHEPLNLTPVMPPTVFRWLLVLAAVSFSAIWSIDVSSGIISSFDAAAYPICVSSFLVTLALSFILKRQLTVLHFVTYATVAGYLISTSAWHHLAENGIFSNSTQWLGLNYVVAYLFLDVRKAGAATIVVFITTLGAHFAALIQHNTLNEALGVVANIAVANIIYMALLWTVLKMRVNGEIIQQKAQAMEEHALFDPLTRIRNRRSLEREMDAADQRWHRKGERYSILIIDIDHFKQINDLHGHMEGDQVLRDFADTLTKQLQSNQFFGRWGGEEFIILSRMDSQKDVFQLAQHLRETVERMQLRQMMKITISIGMSHCEEASNLVQAMTIADHNLYAAKHSGRNKVMDSQAAEALTRIRQEPSPT</sequence>
<proteinExistence type="predicted"/>
<feature type="transmembrane region" description="Helical" evidence="4">
    <location>
        <begin position="129"/>
        <end position="149"/>
    </location>
</feature>
<evidence type="ECO:0000256" key="4">
    <source>
        <dbReference type="SAM" id="Phobius"/>
    </source>
</evidence>
<protein>
    <recommendedName>
        <fullName evidence="2">diguanylate cyclase</fullName>
        <ecNumber evidence="2">2.7.7.65</ecNumber>
    </recommendedName>
</protein>
<dbReference type="Gene3D" id="3.30.70.270">
    <property type="match status" value="1"/>
</dbReference>
<dbReference type="FunFam" id="3.30.70.270:FF:000001">
    <property type="entry name" value="Diguanylate cyclase domain protein"/>
    <property type="match status" value="1"/>
</dbReference>
<evidence type="ECO:0000256" key="1">
    <source>
        <dbReference type="ARBA" id="ARBA00001946"/>
    </source>
</evidence>
<organism evidence="6 7">
    <name type="scientific">Marinomonas piezotolerans</name>
    <dbReference type="NCBI Taxonomy" id="2213058"/>
    <lineage>
        <taxon>Bacteria</taxon>
        <taxon>Pseudomonadati</taxon>
        <taxon>Pseudomonadota</taxon>
        <taxon>Gammaproteobacteria</taxon>
        <taxon>Oceanospirillales</taxon>
        <taxon>Oceanospirillaceae</taxon>
        <taxon>Marinomonas</taxon>
    </lineage>
</organism>
<dbReference type="PANTHER" id="PTHR45138">
    <property type="entry name" value="REGULATORY COMPONENTS OF SENSORY TRANSDUCTION SYSTEM"/>
    <property type="match status" value="1"/>
</dbReference>
<evidence type="ECO:0000259" key="5">
    <source>
        <dbReference type="PROSITE" id="PS50887"/>
    </source>
</evidence>
<comment type="cofactor">
    <cofactor evidence="1">
        <name>Mg(2+)</name>
        <dbReference type="ChEBI" id="CHEBI:18420"/>
    </cofactor>
</comment>
<dbReference type="InterPro" id="IPR000160">
    <property type="entry name" value="GGDEF_dom"/>
</dbReference>
<dbReference type="SUPFAM" id="SSF55073">
    <property type="entry name" value="Nucleotide cyclase"/>
    <property type="match status" value="1"/>
</dbReference>
<dbReference type="PANTHER" id="PTHR45138:SF9">
    <property type="entry name" value="DIGUANYLATE CYCLASE DGCM-RELATED"/>
    <property type="match status" value="1"/>
</dbReference>
<evidence type="ECO:0000256" key="2">
    <source>
        <dbReference type="ARBA" id="ARBA00012528"/>
    </source>
</evidence>
<dbReference type="RefSeq" id="WP_115469238.1">
    <property type="nucleotide sequence ID" value="NZ_QKRA01000010.1"/>
</dbReference>
<keyword evidence="4" id="KW-0812">Transmembrane</keyword>
<dbReference type="PROSITE" id="PS50887">
    <property type="entry name" value="GGDEF"/>
    <property type="match status" value="1"/>
</dbReference>
<dbReference type="InterPro" id="IPR050469">
    <property type="entry name" value="Diguanylate_Cyclase"/>
</dbReference>
<evidence type="ECO:0000313" key="7">
    <source>
        <dbReference type="Proteomes" id="UP000254326"/>
    </source>
</evidence>
<dbReference type="GO" id="GO:0005886">
    <property type="term" value="C:plasma membrane"/>
    <property type="evidence" value="ECO:0007669"/>
    <property type="project" value="TreeGrafter"/>
</dbReference>
<dbReference type="Proteomes" id="UP000254326">
    <property type="component" value="Unassembled WGS sequence"/>
</dbReference>